<protein>
    <submittedName>
        <fullName evidence="6">AraC family transcriptional regulator</fullName>
    </submittedName>
    <submittedName>
        <fullName evidence="5">Helix-turn-helix transcriptional regulator</fullName>
    </submittedName>
</protein>
<dbReference type="GO" id="GO:0043565">
    <property type="term" value="F:sequence-specific DNA binding"/>
    <property type="evidence" value="ECO:0007669"/>
    <property type="project" value="InterPro"/>
</dbReference>
<dbReference type="Gene3D" id="1.10.10.60">
    <property type="entry name" value="Homeodomain-like"/>
    <property type="match status" value="2"/>
</dbReference>
<evidence type="ECO:0000256" key="2">
    <source>
        <dbReference type="ARBA" id="ARBA00023125"/>
    </source>
</evidence>
<sequence length="297" mass="33497">MIMAKLDIRRFGMALKPWNDDRPMTPRIVVGERSVDSRGMSLRFATERIEQPADWCCHDSSRHLIYVHRHGELRSMETNLDWGPTDRTLPRIGDTWVVPAGVRCTSVVTGDISGFCEISIPENALGEVVHVPRRKHHDPLILQLVTKIRSVAGRDDALARLLLDSAGETLRLLIRDTYTTTPPATESERDTLPPSARESIVEFLETSLETDINLESLAHLAQMSVATFIKAFRGAFHTTPYQFLLDRRIDRAKTLLSSTRLSIAEISAAVGFSTPNHFATTFRQRVGLTPRDFRRGR</sequence>
<gene>
    <name evidence="5" type="ORF">C1S78_025700</name>
    <name evidence="6" type="ORF">C1S78_25665</name>
</gene>
<dbReference type="InterPro" id="IPR020449">
    <property type="entry name" value="Tscrpt_reg_AraC-type_HTH"/>
</dbReference>
<reference evidence="5 7" key="3">
    <citation type="journal article" date="2019" name="Sci. Rep.">
        <title>Insight into the biology of Mycobacterium mucogenicum and Mycobacterium neoaurum clade members.</title>
        <authorList>
            <person name="Behra P.R.K."/>
            <person name="Pettersson B.M.F."/>
            <person name="Ramesh M."/>
            <person name="Dasgupta S."/>
            <person name="Kirsebom L.A."/>
        </authorList>
    </citation>
    <scope>NUCLEOTIDE SEQUENCE [LARGE SCALE GENOMIC DNA]</scope>
    <source>
        <strain evidence="5 7">DSM 44124</strain>
    </source>
</reference>
<keyword evidence="3" id="KW-0804">Transcription</keyword>
<evidence type="ECO:0000313" key="5">
    <source>
        <dbReference type="EMBL" id="QPG68776.1"/>
    </source>
</evidence>
<keyword evidence="2" id="KW-0238">DNA-binding</keyword>
<dbReference type="AlphaFoldDB" id="A0A8H2PJ02"/>
<dbReference type="EMBL" id="POTL01000001">
    <property type="protein sequence ID" value="TLH55308.1"/>
    <property type="molecule type" value="Genomic_DNA"/>
</dbReference>
<dbReference type="KEGG" id="mmuc:C1S78_025700"/>
<evidence type="ECO:0000313" key="7">
    <source>
        <dbReference type="Proteomes" id="UP000309231"/>
    </source>
</evidence>
<dbReference type="EMBL" id="CP062008">
    <property type="protein sequence ID" value="QPG68776.1"/>
    <property type="molecule type" value="Genomic_DNA"/>
</dbReference>
<dbReference type="PANTHER" id="PTHR46796:SF14">
    <property type="entry name" value="TRANSCRIPTIONAL REGULATORY PROTEIN"/>
    <property type="match status" value="1"/>
</dbReference>
<reference evidence="6" key="1">
    <citation type="submission" date="2018-01" db="EMBL/GenBank/DDBJ databases">
        <title>Comparative genomics of Mycobacterium mucogenicum and Mycobacterium neoaurum clade members emphasizing tRNA and non-coding RNA.</title>
        <authorList>
            <person name="Behra P.R.K."/>
            <person name="Pettersson B.M.F."/>
            <person name="Das S."/>
            <person name="Dasgupta S."/>
            <person name="Kirsebom L.A."/>
        </authorList>
    </citation>
    <scope>NUCLEOTIDE SEQUENCE</scope>
    <source>
        <strain evidence="6">DSM 44124</strain>
    </source>
</reference>
<dbReference type="PRINTS" id="PR00032">
    <property type="entry name" value="HTHARAC"/>
</dbReference>
<dbReference type="PANTHER" id="PTHR46796">
    <property type="entry name" value="HTH-TYPE TRANSCRIPTIONAL ACTIVATOR RHAS-RELATED"/>
    <property type="match status" value="1"/>
</dbReference>
<accession>A0A8H2PJ02</accession>
<dbReference type="GO" id="GO:0003700">
    <property type="term" value="F:DNA-binding transcription factor activity"/>
    <property type="evidence" value="ECO:0007669"/>
    <property type="project" value="InterPro"/>
</dbReference>
<keyword evidence="7" id="KW-1185">Reference proteome</keyword>
<dbReference type="PROSITE" id="PS00041">
    <property type="entry name" value="HTH_ARAC_FAMILY_1"/>
    <property type="match status" value="1"/>
</dbReference>
<dbReference type="InterPro" id="IPR050204">
    <property type="entry name" value="AraC_XylS_family_regulators"/>
</dbReference>
<evidence type="ECO:0000256" key="1">
    <source>
        <dbReference type="ARBA" id="ARBA00023015"/>
    </source>
</evidence>
<name>A0A8H2PJ02_MYCMU</name>
<organism evidence="6">
    <name type="scientific">Mycolicibacterium mucogenicum DSM 44124</name>
    <dbReference type="NCBI Taxonomy" id="1226753"/>
    <lineage>
        <taxon>Bacteria</taxon>
        <taxon>Bacillati</taxon>
        <taxon>Actinomycetota</taxon>
        <taxon>Actinomycetes</taxon>
        <taxon>Mycobacteriales</taxon>
        <taxon>Mycobacteriaceae</taxon>
        <taxon>Mycolicibacterium</taxon>
    </lineage>
</organism>
<proteinExistence type="predicted"/>
<dbReference type="InterPro" id="IPR018062">
    <property type="entry name" value="HTH_AraC-typ_CS"/>
</dbReference>
<dbReference type="Proteomes" id="UP000309231">
    <property type="component" value="Chromosome"/>
</dbReference>
<dbReference type="SMART" id="SM00342">
    <property type="entry name" value="HTH_ARAC"/>
    <property type="match status" value="1"/>
</dbReference>
<keyword evidence="1" id="KW-0805">Transcription regulation</keyword>
<dbReference type="PROSITE" id="PS01124">
    <property type="entry name" value="HTH_ARAC_FAMILY_2"/>
    <property type="match status" value="1"/>
</dbReference>
<dbReference type="SUPFAM" id="SSF46689">
    <property type="entry name" value="Homeodomain-like"/>
    <property type="match status" value="2"/>
</dbReference>
<dbReference type="InterPro" id="IPR009057">
    <property type="entry name" value="Homeodomain-like_sf"/>
</dbReference>
<evidence type="ECO:0000259" key="4">
    <source>
        <dbReference type="PROSITE" id="PS01124"/>
    </source>
</evidence>
<dbReference type="InterPro" id="IPR018060">
    <property type="entry name" value="HTH_AraC"/>
</dbReference>
<feature type="domain" description="HTH araC/xylS-type" evidence="4">
    <location>
        <begin position="198"/>
        <end position="296"/>
    </location>
</feature>
<evidence type="ECO:0000313" key="6">
    <source>
        <dbReference type="EMBL" id="TLH55308.1"/>
    </source>
</evidence>
<dbReference type="Pfam" id="PF12833">
    <property type="entry name" value="HTH_18"/>
    <property type="match status" value="1"/>
</dbReference>
<reference evidence="5 7" key="2">
    <citation type="journal article" date="2019" name="BMC Evol. Biol.">
        <title>Comparative genomics of Mycobacterium mucogenicum and Mycobacterium neoaurum clade members emphasizing tRNA and non-coding RNA.</title>
        <authorList>
            <person name="Behra P.R.K."/>
            <person name="Pettersson B.M.F."/>
            <person name="Das S."/>
            <person name="Dasgupta S."/>
            <person name="Kirsebom L.A."/>
        </authorList>
    </citation>
    <scope>NUCLEOTIDE SEQUENCE [LARGE SCALE GENOMIC DNA]</scope>
    <source>
        <strain evidence="5 7">DSM 44124</strain>
    </source>
</reference>
<evidence type="ECO:0000256" key="3">
    <source>
        <dbReference type="ARBA" id="ARBA00023163"/>
    </source>
</evidence>